<keyword evidence="2" id="KW-0813">Transport</keyword>
<feature type="transmembrane region" description="Helical" evidence="11">
    <location>
        <begin position="215"/>
        <end position="235"/>
    </location>
</feature>
<evidence type="ECO:0000313" key="16">
    <source>
        <dbReference type="Proteomes" id="UP000030944"/>
    </source>
</evidence>
<feature type="domain" description="Cytochrome b/b6 C-terminal region profile" evidence="13">
    <location>
        <begin position="245"/>
        <end position="369"/>
    </location>
</feature>
<accession>A0A0A7V2E7</accession>
<feature type="transmembrane region" description="Helical" evidence="11">
    <location>
        <begin position="304"/>
        <end position="326"/>
    </location>
</feature>
<keyword evidence="7 11" id="KW-1133">Transmembrane helix</keyword>
<sequence length="544" mass="60758">MAVSLNRPNGTLAFIYWIWDGLDRTIFTAIKFSFPARFVSPFGFLGMLTFITFIILGVSGALLMFYYEPILDRAWDSVEFINNEVPFGFHIRNIHYHGSNAMVMLALLHMYYQYFSGRYKIRNEILWVTGVILGTVTILEAFTGYDIIFSERAELAISIAASLTNAIPIAGPTIRDAAFGSGFSDFVLRFYTQHVFVLPIVMLGLMAVHFPRFLVFDVPMVMAVAGAILITGGVFPVDLGFKFQPTVPPGITVPEWYLTGLYAFLRTQYDKFVTGVLWPGIFIAAIMLVPFLDRYKKFSWKDRPWVTAFGIVGLAQILVTTYWGFYIPIDSTLPLVERLVIDPINLYVVMILLIPLGIGFSYMMIYLAKEAERKAKLAKDKGPKKVAQIEFSEKWINWIIIALIAFQVFLNLAAYNAALSGMNNMSLFFAGLILIVFAGLFHVYRYAMGQAKTTPPPPGAKLRVTKSMVGTRKELSDDGDTSTGAGAANVEAQEELLGKIEEKIKTTENPDGTLAPETPEIKANNADLDLKKDTDIGMSDLKKP</sequence>
<feature type="compositionally biased region" description="Basic and acidic residues" evidence="10">
    <location>
        <begin position="528"/>
        <end position="544"/>
    </location>
</feature>
<reference evidence="17" key="3">
    <citation type="submission" date="2016-05" db="EMBL/GenBank/DDBJ databases">
        <authorList>
            <person name="Dupont C."/>
            <person name="Santoro A."/>
        </authorList>
    </citation>
    <scope>NUCLEOTIDE SEQUENCE [LARGE SCALE GENOMIC DNA]</scope>
    <source>
        <strain evidence="17">U25</strain>
    </source>
</reference>
<dbReference type="PROSITE" id="PS51002">
    <property type="entry name" value="CYTB_NTER"/>
    <property type="match status" value="1"/>
</dbReference>
<dbReference type="OrthoDB" id="55795at2157"/>
<dbReference type="GO" id="GO:0022904">
    <property type="term" value="P:respiratory electron transport chain"/>
    <property type="evidence" value="ECO:0007669"/>
    <property type="project" value="InterPro"/>
</dbReference>
<dbReference type="GO" id="GO:0009055">
    <property type="term" value="F:electron transfer activity"/>
    <property type="evidence" value="ECO:0007669"/>
    <property type="project" value="InterPro"/>
</dbReference>
<keyword evidence="6" id="KW-0249">Electron transport</keyword>
<keyword evidence="9 11" id="KW-0472">Membrane</keyword>
<reference evidence="15 17" key="4">
    <citation type="submission" date="2018-04" db="EMBL/GenBank/DDBJ databases">
        <title>Transcriptomics of ammonia oxidizing archaea.</title>
        <authorList>
            <person name="Carini P."/>
        </authorList>
    </citation>
    <scope>NUCLEOTIDE SEQUENCE [LARGE SCALE GENOMIC DNA]</scope>
    <source>
        <strain evidence="15 17">U25</strain>
    </source>
</reference>
<dbReference type="InterPro" id="IPR005797">
    <property type="entry name" value="Cyt_b/b6_N"/>
</dbReference>
<feature type="transmembrane region" description="Helical" evidence="11">
    <location>
        <begin position="42"/>
        <end position="67"/>
    </location>
</feature>
<evidence type="ECO:0000256" key="4">
    <source>
        <dbReference type="ARBA" id="ARBA00022692"/>
    </source>
</evidence>
<dbReference type="InterPro" id="IPR027387">
    <property type="entry name" value="Cytb/b6-like_sf"/>
</dbReference>
<keyword evidence="5" id="KW-0479">Metal-binding</keyword>
<evidence type="ECO:0000256" key="7">
    <source>
        <dbReference type="ARBA" id="ARBA00022989"/>
    </source>
</evidence>
<reference evidence="14 16" key="1">
    <citation type="journal article" date="2015" name="Proc. Natl. Acad. Sci. U.S.A.">
        <title>Genomic and proteomic characterization of "Candidatus Nitrosopelagicus brevis": An ammonia-oxidizing archaeon from the open ocean.</title>
        <authorList>
            <person name="Santoro A.E."/>
            <person name="Dupont C.L."/>
            <person name="Richter R.A."/>
            <person name="Craig M.T."/>
            <person name="Carini P."/>
            <person name="McIlvin M.R."/>
            <person name="Yang Y."/>
            <person name="Orsi W.D."/>
            <person name="Moran D.M."/>
            <person name="Saito M.A."/>
        </authorList>
    </citation>
    <scope>NUCLEOTIDE SEQUENCE [LARGE SCALE GENOMIC DNA]</scope>
    <source>
        <strain evidence="14">CN25</strain>
        <strain evidence="16">V2</strain>
    </source>
</reference>
<name>A0A0A7V2E7_9ARCH</name>
<dbReference type="InterPro" id="IPR036150">
    <property type="entry name" value="Cyt_b/b6_C_sf"/>
</dbReference>
<proteinExistence type="predicted"/>
<dbReference type="GO" id="GO:0016020">
    <property type="term" value="C:membrane"/>
    <property type="evidence" value="ECO:0007669"/>
    <property type="project" value="UniProtKB-SubCell"/>
</dbReference>
<evidence type="ECO:0000256" key="5">
    <source>
        <dbReference type="ARBA" id="ARBA00022723"/>
    </source>
</evidence>
<keyword evidence="8" id="KW-0408">Iron</keyword>
<reference evidence="15" key="2">
    <citation type="submission" date="2016-05" db="EMBL/GenBank/DDBJ databases">
        <authorList>
            <person name="Lavstsen T."/>
            <person name="Jespersen J.S."/>
        </authorList>
    </citation>
    <scope>NUCLEOTIDE SEQUENCE [LARGE SCALE GENOMIC DNA]</scope>
    <source>
        <strain evidence="15">U25</strain>
    </source>
</reference>
<evidence type="ECO:0000313" key="14">
    <source>
        <dbReference type="EMBL" id="AJA92361.1"/>
    </source>
</evidence>
<evidence type="ECO:0000313" key="15">
    <source>
        <dbReference type="EMBL" id="PTL88438.1"/>
    </source>
</evidence>
<dbReference type="SUPFAM" id="SSF81648">
    <property type="entry name" value="a domain/subunit of cytochrome bc1 complex (Ubiquinol-cytochrome c reductase)"/>
    <property type="match status" value="1"/>
</dbReference>
<dbReference type="PROSITE" id="PS51003">
    <property type="entry name" value="CYTB_CTER"/>
    <property type="match status" value="1"/>
</dbReference>
<evidence type="ECO:0000256" key="2">
    <source>
        <dbReference type="ARBA" id="ARBA00022448"/>
    </source>
</evidence>
<evidence type="ECO:0000256" key="6">
    <source>
        <dbReference type="ARBA" id="ARBA00022982"/>
    </source>
</evidence>
<keyword evidence="3" id="KW-0349">Heme</keyword>
<gene>
    <name evidence="15" type="ORF">A7X95_04150</name>
    <name evidence="14" type="ORF">T478_1266</name>
</gene>
<dbReference type="Proteomes" id="UP000030944">
    <property type="component" value="Chromosome"/>
</dbReference>
<evidence type="ECO:0000256" key="8">
    <source>
        <dbReference type="ARBA" id="ARBA00023004"/>
    </source>
</evidence>
<keyword evidence="4 11" id="KW-0812">Transmembrane</keyword>
<feature type="transmembrane region" description="Helical" evidence="11">
    <location>
        <begin position="395"/>
        <end position="415"/>
    </location>
</feature>
<protein>
    <submittedName>
        <fullName evidence="14 15">Cytochrome B</fullName>
    </submittedName>
</protein>
<evidence type="ECO:0000256" key="1">
    <source>
        <dbReference type="ARBA" id="ARBA00004141"/>
    </source>
</evidence>
<dbReference type="EMBL" id="LXWN01000001">
    <property type="protein sequence ID" value="PTL88438.1"/>
    <property type="molecule type" value="Genomic_DNA"/>
</dbReference>
<dbReference type="Proteomes" id="UP000241022">
    <property type="component" value="Unassembled WGS sequence"/>
</dbReference>
<dbReference type="GO" id="GO:0016491">
    <property type="term" value="F:oxidoreductase activity"/>
    <property type="evidence" value="ECO:0007669"/>
    <property type="project" value="InterPro"/>
</dbReference>
<feature type="domain" description="Cytochrome b/b6 N-terminal region profile" evidence="12">
    <location>
        <begin position="14"/>
        <end position="222"/>
    </location>
</feature>
<keyword evidence="17" id="KW-1185">Reference proteome</keyword>
<evidence type="ECO:0000256" key="3">
    <source>
        <dbReference type="ARBA" id="ARBA00022617"/>
    </source>
</evidence>
<organism evidence="14 16">
    <name type="scientific">Candidatus Nitrosopelagicus brevis</name>
    <dbReference type="NCBI Taxonomy" id="1410606"/>
    <lineage>
        <taxon>Archaea</taxon>
        <taxon>Nitrososphaerota</taxon>
    </lineage>
</organism>
<evidence type="ECO:0000259" key="13">
    <source>
        <dbReference type="PROSITE" id="PS51003"/>
    </source>
</evidence>
<feature type="transmembrane region" description="Helical" evidence="11">
    <location>
        <begin position="124"/>
        <end position="145"/>
    </location>
</feature>
<dbReference type="Pfam" id="PF00032">
    <property type="entry name" value="Cytochrom_B_C"/>
    <property type="match status" value="1"/>
</dbReference>
<dbReference type="EMBL" id="CP007026">
    <property type="protein sequence ID" value="AJA92361.1"/>
    <property type="molecule type" value="Genomic_DNA"/>
</dbReference>
<dbReference type="PANTHER" id="PTHR19271">
    <property type="entry name" value="CYTOCHROME B"/>
    <property type="match status" value="1"/>
</dbReference>
<dbReference type="GO" id="GO:0046872">
    <property type="term" value="F:metal ion binding"/>
    <property type="evidence" value="ECO:0007669"/>
    <property type="project" value="UniProtKB-KW"/>
</dbReference>
<dbReference type="KEGG" id="nbv:T478_1266"/>
<dbReference type="Gene3D" id="1.20.810.10">
    <property type="entry name" value="Cytochrome Bc1 Complex, Chain C"/>
    <property type="match status" value="2"/>
</dbReference>
<dbReference type="HOGENOM" id="CLU_515465_0_0_2"/>
<comment type="subcellular location">
    <subcellularLocation>
        <location evidence="1">Membrane</location>
        <topology evidence="1">Multi-pass membrane protein</topology>
    </subcellularLocation>
</comment>
<evidence type="ECO:0000256" key="11">
    <source>
        <dbReference type="SAM" id="Phobius"/>
    </source>
</evidence>
<feature type="transmembrane region" description="Helical" evidence="11">
    <location>
        <begin position="346"/>
        <end position="368"/>
    </location>
</feature>
<dbReference type="GeneID" id="24817146"/>
<dbReference type="PANTHER" id="PTHR19271:SF16">
    <property type="entry name" value="CYTOCHROME B"/>
    <property type="match status" value="1"/>
</dbReference>
<feature type="transmembrane region" description="Helical" evidence="11">
    <location>
        <begin position="272"/>
        <end position="292"/>
    </location>
</feature>
<dbReference type="STRING" id="1410606.T478_1266"/>
<feature type="region of interest" description="Disordered" evidence="10">
    <location>
        <begin position="503"/>
        <end position="544"/>
    </location>
</feature>
<evidence type="ECO:0000313" key="17">
    <source>
        <dbReference type="Proteomes" id="UP000241022"/>
    </source>
</evidence>
<dbReference type="AlphaFoldDB" id="A0A0A7V2E7"/>
<feature type="transmembrane region" description="Helical" evidence="11">
    <location>
        <begin position="427"/>
        <end position="444"/>
    </location>
</feature>
<dbReference type="SUPFAM" id="SSF81342">
    <property type="entry name" value="Transmembrane di-heme cytochromes"/>
    <property type="match status" value="1"/>
</dbReference>
<evidence type="ECO:0000259" key="12">
    <source>
        <dbReference type="PROSITE" id="PS51002"/>
    </source>
</evidence>
<evidence type="ECO:0000256" key="10">
    <source>
        <dbReference type="SAM" id="MobiDB-lite"/>
    </source>
</evidence>
<feature type="transmembrane region" description="Helical" evidence="11">
    <location>
        <begin position="190"/>
        <end position="208"/>
    </location>
</feature>
<dbReference type="InterPro" id="IPR005798">
    <property type="entry name" value="Cyt_b/b6_C"/>
</dbReference>
<dbReference type="InterPro" id="IPR016174">
    <property type="entry name" value="Di-haem_cyt_TM"/>
</dbReference>
<evidence type="ECO:0000256" key="9">
    <source>
        <dbReference type="ARBA" id="ARBA00023136"/>
    </source>
</evidence>
<dbReference type="RefSeq" id="WP_048106104.1">
    <property type="nucleotide sequence ID" value="NZ_CP007026.1"/>
</dbReference>
<dbReference type="Pfam" id="PF00033">
    <property type="entry name" value="Cytochrome_B"/>
    <property type="match status" value="1"/>
</dbReference>